<evidence type="ECO:0008006" key="4">
    <source>
        <dbReference type="Google" id="ProtNLM"/>
    </source>
</evidence>
<feature type="transmembrane region" description="Helical" evidence="1">
    <location>
        <begin position="238"/>
        <end position="259"/>
    </location>
</feature>
<evidence type="ECO:0000313" key="2">
    <source>
        <dbReference type="EMBL" id="MYM25211.1"/>
    </source>
</evidence>
<feature type="transmembrane region" description="Helical" evidence="1">
    <location>
        <begin position="181"/>
        <end position="198"/>
    </location>
</feature>
<evidence type="ECO:0000256" key="1">
    <source>
        <dbReference type="SAM" id="Phobius"/>
    </source>
</evidence>
<keyword evidence="3" id="KW-1185">Reference proteome</keyword>
<accession>A0A6L8KKX2</accession>
<sequence length="689" mass="75862">MMGRRVTVLLTLAVALLVLAVFFRQQIHSHFGYLSGDRYDGVIQVALLEHWFNVFRGWSHWSSPNYFYPYPNTLGYNEGLFLNGVLYSFFRALSFDAFLANELVNMVIKSVGFFGFLAAARRMLKLPFEWALLGAAIFTLSNNSFMQLSHAQLLSVSLAPLEALLIYNAAQALLALQSRRLFVSGSLAALLFAGWMMSCLYTAWFFAVFALIAVLFQLLLRGLPGLKQLGQAVADNKVALLGIAAVAALSLLPFISVYLGSGKQRPWSEILFYVPSLFDSFNVGTGNAVFGDMIASLHAGCEMCDLGSGEREAGIAPVLLLLAGMCILDIFKRQLPLPEEVKTIMVGIAAASLVLWLLSIRFDQDTGWAWLYQYLPGGSGLRVVSRIFLLLTLPATALAVWYLSRSSWSPLVLLAVSALLLAEEVNHSPITTLDRHLLLDRVSGMPPAPAECRAFFTTASPDTVDGDTSFPVGAMYPHNVDAMLIAELVHLPTINGFASFNPKDWNFASPAAPDYLLRVQAYAKAHQLQGLCQLDLVDKRWHTKPVYLASKTRLGYWDLASKQIPAERLRGFGPAETFGRWTEGREASFQYALPEHAKRDTLSLKINLITAMVNDQHSQRVLVSVDGGEKHEFVFKSNARASIALTVPAPTGTQGEIHMELPDAVSPRELGINADPRQLAIGVKSIEIE</sequence>
<dbReference type="AlphaFoldDB" id="A0A6L8KKX2"/>
<organism evidence="2 3">
    <name type="scientific">Duganella flavida</name>
    <dbReference type="NCBI Taxonomy" id="2692175"/>
    <lineage>
        <taxon>Bacteria</taxon>
        <taxon>Pseudomonadati</taxon>
        <taxon>Pseudomonadota</taxon>
        <taxon>Betaproteobacteria</taxon>
        <taxon>Burkholderiales</taxon>
        <taxon>Oxalobacteraceae</taxon>
        <taxon>Telluria group</taxon>
        <taxon>Duganella</taxon>
    </lineage>
</organism>
<protein>
    <recommendedName>
        <fullName evidence="4">YfhO family protein</fullName>
    </recommendedName>
</protein>
<keyword evidence="1" id="KW-0472">Membrane</keyword>
<gene>
    <name evidence="2" type="ORF">GTP46_21510</name>
</gene>
<name>A0A6L8KKX2_9BURK</name>
<dbReference type="EMBL" id="WWCN01000014">
    <property type="protein sequence ID" value="MYM25211.1"/>
    <property type="molecule type" value="Genomic_DNA"/>
</dbReference>
<comment type="caution">
    <text evidence="2">The sequence shown here is derived from an EMBL/GenBank/DDBJ whole genome shotgun (WGS) entry which is preliminary data.</text>
</comment>
<dbReference type="Proteomes" id="UP000479335">
    <property type="component" value="Unassembled WGS sequence"/>
</dbReference>
<feature type="transmembrane region" description="Helical" evidence="1">
    <location>
        <begin position="204"/>
        <end position="226"/>
    </location>
</feature>
<feature type="transmembrane region" description="Helical" evidence="1">
    <location>
        <begin position="313"/>
        <end position="331"/>
    </location>
</feature>
<evidence type="ECO:0000313" key="3">
    <source>
        <dbReference type="Proteomes" id="UP000479335"/>
    </source>
</evidence>
<proteinExistence type="predicted"/>
<feature type="transmembrane region" description="Helical" evidence="1">
    <location>
        <begin position="383"/>
        <end position="403"/>
    </location>
</feature>
<feature type="transmembrane region" description="Helical" evidence="1">
    <location>
        <begin position="103"/>
        <end position="120"/>
    </location>
</feature>
<keyword evidence="1" id="KW-0812">Transmembrane</keyword>
<feature type="transmembrane region" description="Helical" evidence="1">
    <location>
        <begin position="343"/>
        <end position="363"/>
    </location>
</feature>
<reference evidence="2 3" key="1">
    <citation type="submission" date="2019-12" db="EMBL/GenBank/DDBJ databases">
        <title>Novel species isolated from a subtropical stream in China.</title>
        <authorList>
            <person name="Lu H."/>
        </authorList>
    </citation>
    <scope>NUCLEOTIDE SEQUENCE [LARGE SCALE GENOMIC DNA]</scope>
    <source>
        <strain evidence="2 3">FT135W</strain>
    </source>
</reference>
<keyword evidence="1" id="KW-1133">Transmembrane helix</keyword>
<feature type="transmembrane region" description="Helical" evidence="1">
    <location>
        <begin position="151"/>
        <end position="169"/>
    </location>
</feature>
<feature type="transmembrane region" description="Helical" evidence="1">
    <location>
        <begin position="127"/>
        <end position="145"/>
    </location>
</feature>